<protein>
    <submittedName>
        <fullName evidence="1">Uncharacterized protein</fullName>
    </submittedName>
</protein>
<name>L7CJC6_RHOBT</name>
<gene>
    <name evidence="1" type="ORF">RBSWK_03022</name>
</gene>
<evidence type="ECO:0000313" key="1">
    <source>
        <dbReference type="EMBL" id="ELP33176.1"/>
    </source>
</evidence>
<accession>L7CJC6</accession>
<dbReference type="EMBL" id="AMWG01000075">
    <property type="protein sequence ID" value="ELP33176.1"/>
    <property type="molecule type" value="Genomic_DNA"/>
</dbReference>
<evidence type="ECO:0000313" key="2">
    <source>
        <dbReference type="Proteomes" id="UP000010959"/>
    </source>
</evidence>
<reference evidence="1 2" key="1">
    <citation type="journal article" date="2013" name="Mar. Genomics">
        <title>Expression of sulfatases in Rhodopirellula baltica and the diversity of sulfatases in the genus Rhodopirellula.</title>
        <authorList>
            <person name="Wegner C.E."/>
            <person name="Richter-Heitmann T."/>
            <person name="Klindworth A."/>
            <person name="Klockow C."/>
            <person name="Richter M."/>
            <person name="Achstetter T."/>
            <person name="Glockner F.O."/>
            <person name="Harder J."/>
        </authorList>
    </citation>
    <scope>NUCLEOTIDE SEQUENCE [LARGE SCALE GENOMIC DNA]</scope>
    <source>
        <strain evidence="1 2">SWK14</strain>
    </source>
</reference>
<sequence>MKMADDQLWSDFLVGRIAAPIAESQPLRAKSLLGGTML</sequence>
<organism evidence="1 2">
    <name type="scientific">Rhodopirellula baltica SWK14</name>
    <dbReference type="NCBI Taxonomy" id="993516"/>
    <lineage>
        <taxon>Bacteria</taxon>
        <taxon>Pseudomonadati</taxon>
        <taxon>Planctomycetota</taxon>
        <taxon>Planctomycetia</taxon>
        <taxon>Pirellulales</taxon>
        <taxon>Pirellulaceae</taxon>
        <taxon>Rhodopirellula</taxon>
    </lineage>
</organism>
<dbReference type="AlphaFoldDB" id="L7CJC6"/>
<comment type="caution">
    <text evidence="1">The sequence shown here is derived from an EMBL/GenBank/DDBJ whole genome shotgun (WGS) entry which is preliminary data.</text>
</comment>
<proteinExistence type="predicted"/>
<dbReference type="Proteomes" id="UP000010959">
    <property type="component" value="Unassembled WGS sequence"/>
</dbReference>
<dbReference type="PATRIC" id="fig|993516.3.peg.3221"/>